<dbReference type="Proteomes" id="UP000806378">
    <property type="component" value="Unassembled WGS sequence"/>
</dbReference>
<comment type="caution">
    <text evidence="3">The sequence shown here is derived from an EMBL/GenBank/DDBJ whole genome shotgun (WGS) entry which is preliminary data.</text>
</comment>
<dbReference type="PANTHER" id="PTHR32278">
    <property type="entry name" value="F-BOX DOMAIN-CONTAINING PROTEIN"/>
    <property type="match status" value="1"/>
</dbReference>
<keyword evidence="4" id="KW-1185">Reference proteome</keyword>
<dbReference type="InterPro" id="IPR036047">
    <property type="entry name" value="F-box-like_dom_sf"/>
</dbReference>
<dbReference type="SMART" id="SM00256">
    <property type="entry name" value="FBOX"/>
    <property type="match status" value="1"/>
</dbReference>
<sequence>MWGGFSFFNQALHLLGRNLRSRRSPFPRPQRSLLLDLSPLPPNSLIRRPKIAAACRRTLPRQKLVVCSTVVSPSPLGHLTVSSPLASLAVNRQCRPPPSRSTRRPQTSKPSPRQEKRKRREQKTMASSQLPGDVISQIISLTSPQDACRASAVSTSFRSIADSDQVWLKFLPFDPSDLDFLRILSMKSLYLHLCDHWVPVRGNQNTIFSLEKKSGKKCFMIGARELSITWGDDQRYWFDQVAWLLVVFWFHITIRIDTEMLSPKTGYAAYLIFRFEDYRQGFHRPMESRVSLESDWHEEWPNVILDPREGEPQSTRERGDGWLEIEMGEFYNYNGDDGTLLCSLREVGDYNSKRGLIVEGIELRPKET</sequence>
<dbReference type="InterPro" id="IPR025886">
    <property type="entry name" value="PP2-like"/>
</dbReference>
<feature type="region of interest" description="Disordered" evidence="1">
    <location>
        <begin position="91"/>
        <end position="128"/>
    </location>
</feature>
<evidence type="ECO:0000313" key="4">
    <source>
        <dbReference type="Proteomes" id="UP000806378"/>
    </source>
</evidence>
<proteinExistence type="predicted"/>
<dbReference type="InterPro" id="IPR001810">
    <property type="entry name" value="F-box_dom"/>
</dbReference>
<reference evidence="3" key="1">
    <citation type="submission" date="2020-05" db="EMBL/GenBank/DDBJ databases">
        <title>WGS assembly of Corymbia citriodora subspecies variegata.</title>
        <authorList>
            <person name="Barry K."/>
            <person name="Hundley H."/>
            <person name="Shu S."/>
            <person name="Jenkins J."/>
            <person name="Grimwood J."/>
            <person name="Baten A."/>
        </authorList>
    </citation>
    <scope>NUCLEOTIDE SEQUENCE</scope>
    <source>
        <strain evidence="3">CV2-018</strain>
    </source>
</reference>
<dbReference type="AlphaFoldDB" id="A0A8T0CND5"/>
<dbReference type="Gramene" id="rna-gnl|WGS:JABURB|Cocit.L2821.1">
    <property type="protein sequence ID" value="cds-KAF7847579.1"/>
    <property type="gene ID" value="gene-BT93_L2821"/>
</dbReference>
<accession>A0A8T0CND5</accession>
<feature type="domain" description="F-box" evidence="2">
    <location>
        <begin position="124"/>
        <end position="170"/>
    </location>
</feature>
<dbReference type="Pfam" id="PF12937">
    <property type="entry name" value="F-box-like"/>
    <property type="match status" value="1"/>
</dbReference>
<dbReference type="EMBL" id="MU090676">
    <property type="protein sequence ID" value="KAF7847579.1"/>
    <property type="molecule type" value="Genomic_DNA"/>
</dbReference>
<evidence type="ECO:0000259" key="2">
    <source>
        <dbReference type="PROSITE" id="PS50181"/>
    </source>
</evidence>
<dbReference type="Pfam" id="PF14299">
    <property type="entry name" value="PP2"/>
    <property type="match status" value="1"/>
</dbReference>
<gene>
    <name evidence="3" type="ORF">BT93_L2821</name>
</gene>
<dbReference type="PANTHER" id="PTHR32278:SF135">
    <property type="entry name" value="F-BOX PROTEIN PP2-B12"/>
    <property type="match status" value="1"/>
</dbReference>
<name>A0A8T0CND5_CORYI</name>
<evidence type="ECO:0000313" key="3">
    <source>
        <dbReference type="EMBL" id="KAF7847579.1"/>
    </source>
</evidence>
<dbReference type="OrthoDB" id="1918565at2759"/>
<protein>
    <recommendedName>
        <fullName evidence="2">F-box domain-containing protein</fullName>
    </recommendedName>
</protein>
<organism evidence="3 4">
    <name type="scientific">Corymbia citriodora subsp. variegata</name>
    <dbReference type="NCBI Taxonomy" id="360336"/>
    <lineage>
        <taxon>Eukaryota</taxon>
        <taxon>Viridiplantae</taxon>
        <taxon>Streptophyta</taxon>
        <taxon>Embryophyta</taxon>
        <taxon>Tracheophyta</taxon>
        <taxon>Spermatophyta</taxon>
        <taxon>Magnoliopsida</taxon>
        <taxon>eudicotyledons</taxon>
        <taxon>Gunneridae</taxon>
        <taxon>Pentapetalae</taxon>
        <taxon>rosids</taxon>
        <taxon>malvids</taxon>
        <taxon>Myrtales</taxon>
        <taxon>Myrtaceae</taxon>
        <taxon>Myrtoideae</taxon>
        <taxon>Eucalypteae</taxon>
        <taxon>Corymbia</taxon>
    </lineage>
</organism>
<dbReference type="Gene3D" id="1.20.1280.50">
    <property type="match status" value="1"/>
</dbReference>
<dbReference type="PROSITE" id="PS50181">
    <property type="entry name" value="FBOX"/>
    <property type="match status" value="1"/>
</dbReference>
<dbReference type="SUPFAM" id="SSF81383">
    <property type="entry name" value="F-box domain"/>
    <property type="match status" value="1"/>
</dbReference>
<evidence type="ECO:0000256" key="1">
    <source>
        <dbReference type="SAM" id="MobiDB-lite"/>
    </source>
</evidence>
<dbReference type="CDD" id="cd22162">
    <property type="entry name" value="F-box_AtSKIP3-like"/>
    <property type="match status" value="1"/>
</dbReference>